<dbReference type="AlphaFoldDB" id="A0A6J4L660"/>
<accession>A0A6J4L660</accession>
<organism evidence="1">
    <name type="scientific">uncultured Friedmanniella sp</name>
    <dbReference type="NCBI Taxonomy" id="335381"/>
    <lineage>
        <taxon>Bacteria</taxon>
        <taxon>Bacillati</taxon>
        <taxon>Actinomycetota</taxon>
        <taxon>Actinomycetes</taxon>
        <taxon>Propionibacteriales</taxon>
        <taxon>Nocardioidaceae</taxon>
        <taxon>Friedmanniella</taxon>
        <taxon>environmental samples</taxon>
    </lineage>
</organism>
<protein>
    <submittedName>
        <fullName evidence="1">Uncharacterized protein</fullName>
    </submittedName>
</protein>
<sequence>MVVWHLGGGTQKLLSLLPSVAPDLGLGRGRRDRAAGQTLS</sequence>
<reference evidence="1" key="1">
    <citation type="submission" date="2020-02" db="EMBL/GenBank/DDBJ databases">
        <authorList>
            <person name="Meier V. D."/>
        </authorList>
    </citation>
    <scope>NUCLEOTIDE SEQUENCE</scope>
    <source>
        <strain evidence="1">AVDCRST_MAG61</strain>
    </source>
</reference>
<evidence type="ECO:0000313" key="1">
    <source>
        <dbReference type="EMBL" id="CAA9323241.1"/>
    </source>
</evidence>
<dbReference type="EMBL" id="CADCTT010000307">
    <property type="protein sequence ID" value="CAA9323241.1"/>
    <property type="molecule type" value="Genomic_DNA"/>
</dbReference>
<name>A0A6J4L660_9ACTN</name>
<proteinExistence type="predicted"/>
<gene>
    <name evidence="1" type="ORF">AVDCRST_MAG61-2401</name>
</gene>